<feature type="domain" description="Methylated-DNA-[protein]-cysteine S-methyltransferase DNA binding" evidence="9">
    <location>
        <begin position="84"/>
        <end position="164"/>
    </location>
</feature>
<evidence type="ECO:0000313" key="12">
    <source>
        <dbReference type="Proteomes" id="UP000672097"/>
    </source>
</evidence>
<evidence type="ECO:0000259" key="9">
    <source>
        <dbReference type="Pfam" id="PF01035"/>
    </source>
</evidence>
<dbReference type="InterPro" id="IPR014048">
    <property type="entry name" value="MethylDNA_cys_MeTrfase_DNA-bd"/>
</dbReference>
<keyword evidence="2 8" id="KW-0963">Cytoplasm</keyword>
<keyword evidence="6 8" id="KW-0234">DNA repair</keyword>
<dbReference type="EC" id="2.1.1.63" evidence="8"/>
<keyword evidence="3 8" id="KW-0489">Methyltransferase</keyword>
<dbReference type="Pfam" id="PF01035">
    <property type="entry name" value="DNA_binding_1"/>
    <property type="match status" value="1"/>
</dbReference>
<dbReference type="EMBL" id="JAGQDG010000004">
    <property type="protein sequence ID" value="MBQ0935813.1"/>
    <property type="molecule type" value="Genomic_DNA"/>
</dbReference>
<dbReference type="SUPFAM" id="SSF46767">
    <property type="entry name" value="Methylated DNA-protein cysteine methyltransferase, C-terminal domain"/>
    <property type="match status" value="1"/>
</dbReference>
<dbReference type="InterPro" id="IPR023546">
    <property type="entry name" value="MGMT"/>
</dbReference>
<evidence type="ECO:0000313" key="11">
    <source>
        <dbReference type="EMBL" id="MBQ0935813.1"/>
    </source>
</evidence>
<dbReference type="PANTHER" id="PTHR10815">
    <property type="entry name" value="METHYLATED-DNA--PROTEIN-CYSTEINE METHYLTRANSFERASE"/>
    <property type="match status" value="1"/>
</dbReference>
<comment type="similarity">
    <text evidence="8">Belongs to the MGMT family.</text>
</comment>
<comment type="catalytic activity">
    <reaction evidence="1 8">
        <text>a 4-O-methyl-thymidine in DNA + L-cysteinyl-[protein] = a thymidine in DNA + S-methyl-L-cysteinyl-[protein]</text>
        <dbReference type="Rhea" id="RHEA:53428"/>
        <dbReference type="Rhea" id="RHEA-COMP:10131"/>
        <dbReference type="Rhea" id="RHEA-COMP:10132"/>
        <dbReference type="Rhea" id="RHEA-COMP:13555"/>
        <dbReference type="Rhea" id="RHEA-COMP:13556"/>
        <dbReference type="ChEBI" id="CHEBI:29950"/>
        <dbReference type="ChEBI" id="CHEBI:82612"/>
        <dbReference type="ChEBI" id="CHEBI:137386"/>
        <dbReference type="ChEBI" id="CHEBI:137387"/>
        <dbReference type="EC" id="2.1.1.63"/>
    </reaction>
</comment>
<dbReference type="PROSITE" id="PS00374">
    <property type="entry name" value="MGMT"/>
    <property type="match status" value="1"/>
</dbReference>
<keyword evidence="12" id="KW-1185">Reference proteome</keyword>
<dbReference type="Pfam" id="PF02870">
    <property type="entry name" value="Methyltransf_1N"/>
    <property type="match status" value="1"/>
</dbReference>
<dbReference type="InterPro" id="IPR036388">
    <property type="entry name" value="WH-like_DNA-bd_sf"/>
</dbReference>
<evidence type="ECO:0000256" key="7">
    <source>
        <dbReference type="ARBA" id="ARBA00049348"/>
    </source>
</evidence>
<dbReference type="NCBIfam" id="TIGR00589">
    <property type="entry name" value="ogt"/>
    <property type="match status" value="1"/>
</dbReference>
<dbReference type="InterPro" id="IPR036631">
    <property type="entry name" value="MGMT_N_sf"/>
</dbReference>
<feature type="domain" description="Methylguanine DNA methyltransferase ribonuclease-like" evidence="10">
    <location>
        <begin position="13"/>
        <end position="75"/>
    </location>
</feature>
<evidence type="ECO:0000256" key="1">
    <source>
        <dbReference type="ARBA" id="ARBA00001286"/>
    </source>
</evidence>
<evidence type="ECO:0000256" key="4">
    <source>
        <dbReference type="ARBA" id="ARBA00022679"/>
    </source>
</evidence>
<dbReference type="HAMAP" id="MF_00772">
    <property type="entry name" value="OGT"/>
    <property type="match status" value="1"/>
</dbReference>
<protein>
    <recommendedName>
        <fullName evidence="8">Methylated-DNA--protein-cysteine methyltransferase</fullName>
        <ecNumber evidence="8">2.1.1.63</ecNumber>
    </recommendedName>
    <alternativeName>
        <fullName evidence="8">6-O-methylguanine-DNA methyltransferase</fullName>
        <shortName evidence="8">MGMT</shortName>
    </alternativeName>
    <alternativeName>
        <fullName evidence="8">O-6-methylguanine-DNA-alkyltransferase</fullName>
    </alternativeName>
</protein>
<evidence type="ECO:0000256" key="2">
    <source>
        <dbReference type="ARBA" id="ARBA00022490"/>
    </source>
</evidence>
<dbReference type="InterPro" id="IPR008332">
    <property type="entry name" value="MethylG_MeTrfase_N"/>
</dbReference>
<evidence type="ECO:0000256" key="8">
    <source>
        <dbReference type="HAMAP-Rule" id="MF_00772"/>
    </source>
</evidence>
<dbReference type="Proteomes" id="UP000672097">
    <property type="component" value="Unassembled WGS sequence"/>
</dbReference>
<comment type="subcellular location">
    <subcellularLocation>
        <location evidence="8">Cytoplasm</location>
    </subcellularLocation>
</comment>
<dbReference type="RefSeq" id="WP_210809116.1">
    <property type="nucleotide sequence ID" value="NZ_JAGQDG010000004.1"/>
</dbReference>
<dbReference type="CDD" id="cd06445">
    <property type="entry name" value="ATase"/>
    <property type="match status" value="1"/>
</dbReference>
<comment type="caution">
    <text evidence="11">The sequence shown here is derived from an EMBL/GenBank/DDBJ whole genome shotgun (WGS) entry which is preliminary data.</text>
</comment>
<evidence type="ECO:0000256" key="3">
    <source>
        <dbReference type="ARBA" id="ARBA00022603"/>
    </source>
</evidence>
<evidence type="ECO:0000256" key="5">
    <source>
        <dbReference type="ARBA" id="ARBA00022763"/>
    </source>
</evidence>
<dbReference type="Gene3D" id="3.30.160.70">
    <property type="entry name" value="Methylated DNA-protein cysteine methyltransferase domain"/>
    <property type="match status" value="1"/>
</dbReference>
<dbReference type="InterPro" id="IPR001497">
    <property type="entry name" value="MethylDNA_cys_MeTrfase_AS"/>
</dbReference>
<dbReference type="InterPro" id="IPR036217">
    <property type="entry name" value="MethylDNA_cys_MeTrfase_DNAb"/>
</dbReference>
<reference evidence="11 12" key="1">
    <citation type="submission" date="2021-04" db="EMBL/GenBank/DDBJ databases">
        <title>The genome sequence of type strain Ideonella paludis KCTC 32238.</title>
        <authorList>
            <person name="Liu Y."/>
        </authorList>
    </citation>
    <scope>NUCLEOTIDE SEQUENCE [LARGE SCALE GENOMIC DNA]</scope>
    <source>
        <strain evidence="11 12">KCTC 32238</strain>
    </source>
</reference>
<gene>
    <name evidence="11" type="ORF">KAK11_10775</name>
</gene>
<comment type="catalytic activity">
    <reaction evidence="7 8">
        <text>a 6-O-methyl-2'-deoxyguanosine in DNA + L-cysteinyl-[protein] = S-methyl-L-cysteinyl-[protein] + a 2'-deoxyguanosine in DNA</text>
        <dbReference type="Rhea" id="RHEA:24000"/>
        <dbReference type="Rhea" id="RHEA-COMP:10131"/>
        <dbReference type="Rhea" id="RHEA-COMP:10132"/>
        <dbReference type="Rhea" id="RHEA-COMP:11367"/>
        <dbReference type="Rhea" id="RHEA-COMP:11368"/>
        <dbReference type="ChEBI" id="CHEBI:29950"/>
        <dbReference type="ChEBI" id="CHEBI:82612"/>
        <dbReference type="ChEBI" id="CHEBI:85445"/>
        <dbReference type="ChEBI" id="CHEBI:85448"/>
        <dbReference type="EC" id="2.1.1.63"/>
    </reaction>
</comment>
<evidence type="ECO:0000259" key="10">
    <source>
        <dbReference type="Pfam" id="PF02870"/>
    </source>
</evidence>
<organism evidence="11 12">
    <name type="scientific">Ideonella paludis</name>
    <dbReference type="NCBI Taxonomy" id="1233411"/>
    <lineage>
        <taxon>Bacteria</taxon>
        <taxon>Pseudomonadati</taxon>
        <taxon>Pseudomonadota</taxon>
        <taxon>Betaproteobacteria</taxon>
        <taxon>Burkholderiales</taxon>
        <taxon>Sphaerotilaceae</taxon>
        <taxon>Ideonella</taxon>
    </lineage>
</organism>
<accession>A0ABS5DXE0</accession>
<feature type="active site" description="Nucleophile; methyl group acceptor" evidence="8">
    <location>
        <position position="135"/>
    </location>
</feature>
<dbReference type="SUPFAM" id="SSF53155">
    <property type="entry name" value="Methylated DNA-protein cysteine methyltransferase domain"/>
    <property type="match status" value="1"/>
</dbReference>
<comment type="miscellaneous">
    <text evidence="8">This enzyme catalyzes only one turnover and therefore is not strictly catalytic. According to one definition, an enzyme is a biocatalyst that acts repeatedly and over many reaction cycles.</text>
</comment>
<name>A0ABS5DXE0_9BURK</name>
<evidence type="ECO:0000256" key="6">
    <source>
        <dbReference type="ARBA" id="ARBA00023204"/>
    </source>
</evidence>
<dbReference type="PANTHER" id="PTHR10815:SF5">
    <property type="entry name" value="METHYLATED-DNA--PROTEIN-CYSTEINE METHYLTRANSFERASE"/>
    <property type="match status" value="1"/>
</dbReference>
<dbReference type="Gene3D" id="1.10.10.10">
    <property type="entry name" value="Winged helix-like DNA-binding domain superfamily/Winged helix DNA-binding domain"/>
    <property type="match status" value="1"/>
</dbReference>
<comment type="function">
    <text evidence="8">Involved in the cellular defense against the biological effects of O6-methylguanine (O6-MeG) and O4-methylthymine (O4-MeT) in DNA. Repairs the methylated nucleobase in DNA by stoichiometrically transferring the methyl group to a cysteine residue in the enzyme. This is a suicide reaction: the enzyme is irreversibly inactivated.</text>
</comment>
<proteinExistence type="inferred from homology"/>
<keyword evidence="4 8" id="KW-0808">Transferase</keyword>
<keyword evidence="5 8" id="KW-0227">DNA damage</keyword>
<sequence length="179" mass="19173">MTHPRAWIAQSEAQTPLGRLNLVATAQGLAGAWFEGQARHPGALDLPQQPDWPVFQAARQALNDYFEAPKTSTFTVAMDPQGSPFQHRVWQQLLRLSPGQTTHYGAIAQALGKPQASRAVGAAVGRNPLSIFIPCHRVVGRDGSLTGYAGGLDRKRALLSAEGAQAVEQGQQSLLAWGS</sequence>